<dbReference type="AlphaFoldDB" id="A0A0P1AHU5"/>
<accession>A0A0P1AHU5</accession>
<dbReference type="GeneID" id="59053117"/>
<dbReference type="Proteomes" id="UP000054928">
    <property type="component" value="Unassembled WGS sequence"/>
</dbReference>
<name>A0A0P1AHU5_PLAHL</name>
<dbReference type="EMBL" id="CCYD01000523">
    <property type="protein sequence ID" value="CEG40540.1"/>
    <property type="molecule type" value="Genomic_DNA"/>
</dbReference>
<dbReference type="RefSeq" id="XP_036263149.1">
    <property type="nucleotide sequence ID" value="XM_036407447.1"/>
</dbReference>
<organism evidence="1 2">
    <name type="scientific">Plasmopara halstedii</name>
    <name type="common">Downy mildew of sunflower</name>
    <dbReference type="NCBI Taxonomy" id="4781"/>
    <lineage>
        <taxon>Eukaryota</taxon>
        <taxon>Sar</taxon>
        <taxon>Stramenopiles</taxon>
        <taxon>Oomycota</taxon>
        <taxon>Peronosporomycetes</taxon>
        <taxon>Peronosporales</taxon>
        <taxon>Peronosporaceae</taxon>
        <taxon>Plasmopara</taxon>
    </lineage>
</organism>
<protein>
    <submittedName>
        <fullName evidence="1">Uncharacterized protein</fullName>
    </submittedName>
</protein>
<proteinExistence type="predicted"/>
<reference evidence="2" key="1">
    <citation type="submission" date="2014-09" db="EMBL/GenBank/DDBJ databases">
        <authorList>
            <person name="Sharma Rahul"/>
            <person name="Thines Marco"/>
        </authorList>
    </citation>
    <scope>NUCLEOTIDE SEQUENCE [LARGE SCALE GENOMIC DNA]</scope>
</reference>
<evidence type="ECO:0000313" key="1">
    <source>
        <dbReference type="EMBL" id="CEG40540.1"/>
    </source>
</evidence>
<keyword evidence="2" id="KW-1185">Reference proteome</keyword>
<evidence type="ECO:0000313" key="2">
    <source>
        <dbReference type="Proteomes" id="UP000054928"/>
    </source>
</evidence>
<sequence>MKTLAVHALFFRGKAFLLFLFLFGKLNFALLNLGKLLLTLLDIGKDILSSSQLAHLQIFKLSLPTKSFLVMLCPNASKKRFLTILHRFQNDIQQIDKQ</sequence>